<evidence type="ECO:0000313" key="1">
    <source>
        <dbReference type="EMBL" id="OTG24592.1"/>
    </source>
</evidence>
<sequence>MIGLKTTKTICQTKDEGPKLIKRYVKFNEKSLVGFLGKLRNLKFMVACSLYDEIRNDFMSRSKP</sequence>
<protein>
    <submittedName>
        <fullName evidence="1">Uncharacterized protein</fullName>
    </submittedName>
</protein>
<organism evidence="1 2">
    <name type="scientific">Helianthus annuus</name>
    <name type="common">Common sunflower</name>
    <dbReference type="NCBI Taxonomy" id="4232"/>
    <lineage>
        <taxon>Eukaryota</taxon>
        <taxon>Viridiplantae</taxon>
        <taxon>Streptophyta</taxon>
        <taxon>Embryophyta</taxon>
        <taxon>Tracheophyta</taxon>
        <taxon>Spermatophyta</taxon>
        <taxon>Magnoliopsida</taxon>
        <taxon>eudicotyledons</taxon>
        <taxon>Gunneridae</taxon>
        <taxon>Pentapetalae</taxon>
        <taxon>asterids</taxon>
        <taxon>campanulids</taxon>
        <taxon>Asterales</taxon>
        <taxon>Asteraceae</taxon>
        <taxon>Asteroideae</taxon>
        <taxon>Heliantheae alliance</taxon>
        <taxon>Heliantheae</taxon>
        <taxon>Helianthus</taxon>
    </lineage>
</organism>
<accession>A0A251UPA0</accession>
<gene>
    <name evidence="1" type="ORF">HannXRQ_Chr05g0138411</name>
</gene>
<reference evidence="2" key="1">
    <citation type="journal article" date="2017" name="Nature">
        <title>The sunflower genome provides insights into oil metabolism, flowering and Asterid evolution.</title>
        <authorList>
            <person name="Badouin H."/>
            <person name="Gouzy J."/>
            <person name="Grassa C.J."/>
            <person name="Murat F."/>
            <person name="Staton S.E."/>
            <person name="Cottret L."/>
            <person name="Lelandais-Briere C."/>
            <person name="Owens G.L."/>
            <person name="Carrere S."/>
            <person name="Mayjonade B."/>
            <person name="Legrand L."/>
            <person name="Gill N."/>
            <person name="Kane N.C."/>
            <person name="Bowers J.E."/>
            <person name="Hubner S."/>
            <person name="Bellec A."/>
            <person name="Berard A."/>
            <person name="Berges H."/>
            <person name="Blanchet N."/>
            <person name="Boniface M.C."/>
            <person name="Brunel D."/>
            <person name="Catrice O."/>
            <person name="Chaidir N."/>
            <person name="Claudel C."/>
            <person name="Donnadieu C."/>
            <person name="Faraut T."/>
            <person name="Fievet G."/>
            <person name="Helmstetter N."/>
            <person name="King M."/>
            <person name="Knapp S.J."/>
            <person name="Lai Z."/>
            <person name="Le Paslier M.C."/>
            <person name="Lippi Y."/>
            <person name="Lorenzon L."/>
            <person name="Mandel J.R."/>
            <person name="Marage G."/>
            <person name="Marchand G."/>
            <person name="Marquand E."/>
            <person name="Bret-Mestries E."/>
            <person name="Morien E."/>
            <person name="Nambeesan S."/>
            <person name="Nguyen T."/>
            <person name="Pegot-Espagnet P."/>
            <person name="Pouilly N."/>
            <person name="Raftis F."/>
            <person name="Sallet E."/>
            <person name="Schiex T."/>
            <person name="Thomas J."/>
            <person name="Vandecasteele C."/>
            <person name="Vares D."/>
            <person name="Vear F."/>
            <person name="Vautrin S."/>
            <person name="Crespi M."/>
            <person name="Mangin B."/>
            <person name="Burke J.M."/>
            <person name="Salse J."/>
            <person name="Munos S."/>
            <person name="Vincourt P."/>
            <person name="Rieseberg L.H."/>
            <person name="Langlade N.B."/>
        </authorList>
    </citation>
    <scope>NUCLEOTIDE SEQUENCE [LARGE SCALE GENOMIC DNA]</scope>
    <source>
        <strain evidence="2">cv. SF193</strain>
    </source>
</reference>
<dbReference type="Proteomes" id="UP000215914">
    <property type="component" value="Chromosome 5"/>
</dbReference>
<keyword evidence="2" id="KW-1185">Reference proteome</keyword>
<evidence type="ECO:0000313" key="2">
    <source>
        <dbReference type="Proteomes" id="UP000215914"/>
    </source>
</evidence>
<name>A0A251UPA0_HELAN</name>
<dbReference type="AlphaFoldDB" id="A0A251UPA0"/>
<dbReference type="EMBL" id="CM007894">
    <property type="protein sequence ID" value="OTG24592.1"/>
    <property type="molecule type" value="Genomic_DNA"/>
</dbReference>
<proteinExistence type="predicted"/>
<dbReference type="InParanoid" id="A0A251UPA0"/>